<organism evidence="1">
    <name type="scientific">bioreactor metagenome</name>
    <dbReference type="NCBI Taxonomy" id="1076179"/>
    <lineage>
        <taxon>unclassified sequences</taxon>
        <taxon>metagenomes</taxon>
        <taxon>ecological metagenomes</taxon>
    </lineage>
</organism>
<proteinExistence type="predicted"/>
<gene>
    <name evidence="1" type="ORF">SDC9_165342</name>
</gene>
<evidence type="ECO:0000313" key="1">
    <source>
        <dbReference type="EMBL" id="MPN17984.1"/>
    </source>
</evidence>
<dbReference type="EMBL" id="VSSQ01065237">
    <property type="protein sequence ID" value="MPN17984.1"/>
    <property type="molecule type" value="Genomic_DNA"/>
</dbReference>
<reference evidence="1" key="1">
    <citation type="submission" date="2019-08" db="EMBL/GenBank/DDBJ databases">
        <authorList>
            <person name="Kucharzyk K."/>
            <person name="Murdoch R.W."/>
            <person name="Higgins S."/>
            <person name="Loffler F."/>
        </authorList>
    </citation>
    <scope>NUCLEOTIDE SEQUENCE</scope>
</reference>
<accession>A0A645G1H1</accession>
<name>A0A645G1H1_9ZZZZ</name>
<dbReference type="AlphaFoldDB" id="A0A645G1H1"/>
<comment type="caution">
    <text evidence="1">The sequence shown here is derived from an EMBL/GenBank/DDBJ whole genome shotgun (WGS) entry which is preliminary data.</text>
</comment>
<sequence>MHEHWQSCAGADKYGLEALFEQIVHRKGFSSDHIGLYFHAHFGKLFDFGLHHRLGQTKFRDAIHQHAARHMEGFEYRYFIAHLREVPRAG</sequence>
<protein>
    <submittedName>
        <fullName evidence="1">Uncharacterized protein</fullName>
    </submittedName>
</protein>